<keyword evidence="5 7" id="KW-1133">Transmembrane helix</keyword>
<evidence type="ECO:0000256" key="6">
    <source>
        <dbReference type="ARBA" id="ARBA00023136"/>
    </source>
</evidence>
<dbReference type="InterPro" id="IPR051907">
    <property type="entry name" value="DoxX-like_oxidoreductase"/>
</dbReference>
<gene>
    <name evidence="8" type="ORF">MAIC_33690</name>
</gene>
<accession>A0AAD1MD83</accession>
<name>A0AAD1MD83_9MYCO</name>
<feature type="transmembrane region" description="Helical" evidence="7">
    <location>
        <begin position="108"/>
        <end position="128"/>
    </location>
</feature>
<evidence type="ECO:0000256" key="1">
    <source>
        <dbReference type="ARBA" id="ARBA00004651"/>
    </source>
</evidence>
<keyword evidence="9" id="KW-1185">Reference proteome</keyword>
<feature type="transmembrane region" description="Helical" evidence="7">
    <location>
        <begin position="12"/>
        <end position="34"/>
    </location>
</feature>
<feature type="transmembrane region" description="Helical" evidence="7">
    <location>
        <begin position="54"/>
        <end position="80"/>
    </location>
</feature>
<dbReference type="AlphaFoldDB" id="A0AAD1MD83"/>
<dbReference type="Proteomes" id="UP000467327">
    <property type="component" value="Chromosome"/>
</dbReference>
<reference evidence="8 9" key="1">
    <citation type="journal article" date="2019" name="Emerg. Microbes Infect.">
        <title>Comprehensive subspecies identification of 175 nontuberculous mycobacteria species based on 7547 genomic profiles.</title>
        <authorList>
            <person name="Matsumoto Y."/>
            <person name="Kinjo T."/>
            <person name="Motooka D."/>
            <person name="Nabeya D."/>
            <person name="Jung N."/>
            <person name="Uechi K."/>
            <person name="Horii T."/>
            <person name="Iida T."/>
            <person name="Fujita J."/>
            <person name="Nakamura S."/>
        </authorList>
    </citation>
    <scope>NUCLEOTIDE SEQUENCE [LARGE SCALE GENOMIC DNA]</scope>
    <source>
        <strain evidence="8 9">JCM 6376</strain>
    </source>
</reference>
<proteinExistence type="inferred from homology"/>
<dbReference type="InterPro" id="IPR032808">
    <property type="entry name" value="DoxX"/>
</dbReference>
<dbReference type="GO" id="GO:0005886">
    <property type="term" value="C:plasma membrane"/>
    <property type="evidence" value="ECO:0007669"/>
    <property type="project" value="UniProtKB-SubCell"/>
</dbReference>
<dbReference type="PANTHER" id="PTHR33452">
    <property type="entry name" value="OXIDOREDUCTASE CATD-RELATED"/>
    <property type="match status" value="1"/>
</dbReference>
<evidence type="ECO:0000256" key="3">
    <source>
        <dbReference type="ARBA" id="ARBA00022475"/>
    </source>
</evidence>
<protein>
    <submittedName>
        <fullName evidence="8">Membrane protein</fullName>
    </submittedName>
</protein>
<dbReference type="PANTHER" id="PTHR33452:SF4">
    <property type="entry name" value="BLL4328 PROTEIN"/>
    <property type="match status" value="1"/>
</dbReference>
<dbReference type="RefSeq" id="WP_115320542.1">
    <property type="nucleotide sequence ID" value="NZ_AP022561.1"/>
</dbReference>
<keyword evidence="6 7" id="KW-0472">Membrane</keyword>
<evidence type="ECO:0000256" key="7">
    <source>
        <dbReference type="SAM" id="Phobius"/>
    </source>
</evidence>
<comment type="similarity">
    <text evidence="2">Belongs to the DoxX family.</text>
</comment>
<sequence length="135" mass="14440">MAQTLDARLGGYHSPVLGIFRIVIGLLFALHGAVKLFGWPISQGGAAPIGSWPYWWAGVIELVVGLLVALGLFTRIAALIGSGEMAFAYFTQHQPHGLLPIQNDGELAVLYCFALFLLAFAGPGAFAVQGGRFRR</sequence>
<evidence type="ECO:0000256" key="2">
    <source>
        <dbReference type="ARBA" id="ARBA00006679"/>
    </source>
</evidence>
<comment type="subcellular location">
    <subcellularLocation>
        <location evidence="1">Cell membrane</location>
        <topology evidence="1">Multi-pass membrane protein</topology>
    </subcellularLocation>
</comment>
<dbReference type="EMBL" id="AP022561">
    <property type="protein sequence ID" value="BBX08566.1"/>
    <property type="molecule type" value="Genomic_DNA"/>
</dbReference>
<evidence type="ECO:0000313" key="9">
    <source>
        <dbReference type="Proteomes" id="UP000467327"/>
    </source>
</evidence>
<dbReference type="Pfam" id="PF07681">
    <property type="entry name" value="DoxX"/>
    <property type="match status" value="1"/>
</dbReference>
<dbReference type="KEGG" id="maic:MAIC_33690"/>
<keyword evidence="3" id="KW-1003">Cell membrane</keyword>
<evidence type="ECO:0000313" key="8">
    <source>
        <dbReference type="EMBL" id="BBX08566.1"/>
    </source>
</evidence>
<evidence type="ECO:0000256" key="4">
    <source>
        <dbReference type="ARBA" id="ARBA00022692"/>
    </source>
</evidence>
<organism evidence="8 9">
    <name type="scientific">Mycolicibacterium aichiense</name>
    <dbReference type="NCBI Taxonomy" id="1799"/>
    <lineage>
        <taxon>Bacteria</taxon>
        <taxon>Bacillati</taxon>
        <taxon>Actinomycetota</taxon>
        <taxon>Actinomycetes</taxon>
        <taxon>Mycobacteriales</taxon>
        <taxon>Mycobacteriaceae</taxon>
        <taxon>Mycolicibacterium</taxon>
    </lineage>
</organism>
<evidence type="ECO:0000256" key="5">
    <source>
        <dbReference type="ARBA" id="ARBA00022989"/>
    </source>
</evidence>
<keyword evidence="4 7" id="KW-0812">Transmembrane</keyword>